<dbReference type="Pfam" id="PF02653">
    <property type="entry name" value="BPD_transp_2"/>
    <property type="match status" value="1"/>
</dbReference>
<feature type="transmembrane region" description="Helical" evidence="9">
    <location>
        <begin position="185"/>
        <end position="206"/>
    </location>
</feature>
<comment type="caution">
    <text evidence="10">The sequence shown here is derived from an EMBL/GenBank/DDBJ whole genome shotgun (WGS) entry which is preliminary data.</text>
</comment>
<feature type="transmembrane region" description="Helical" evidence="9">
    <location>
        <begin position="118"/>
        <end position="140"/>
    </location>
</feature>
<feature type="transmembrane region" description="Helical" evidence="9">
    <location>
        <begin position="291"/>
        <end position="310"/>
    </location>
</feature>
<feature type="transmembrane region" description="Helical" evidence="9">
    <location>
        <begin position="316"/>
        <end position="335"/>
    </location>
</feature>
<keyword evidence="7 9" id="KW-0472">Membrane</keyword>
<dbReference type="GO" id="GO:0022857">
    <property type="term" value="F:transmembrane transporter activity"/>
    <property type="evidence" value="ECO:0007669"/>
    <property type="project" value="InterPro"/>
</dbReference>
<evidence type="ECO:0000256" key="3">
    <source>
        <dbReference type="ARBA" id="ARBA00022475"/>
    </source>
</evidence>
<dbReference type="RefSeq" id="WP_188537454.1">
    <property type="nucleotide sequence ID" value="NZ_BMEQ01000012.1"/>
</dbReference>
<dbReference type="PANTHER" id="PTHR32196:SF21">
    <property type="entry name" value="ABC TRANSPORTER PERMEASE PROTEIN YPHD-RELATED"/>
    <property type="match status" value="1"/>
</dbReference>
<dbReference type="GO" id="GO:0005886">
    <property type="term" value="C:plasma membrane"/>
    <property type="evidence" value="ECO:0007669"/>
    <property type="project" value="UniProtKB-SubCell"/>
</dbReference>
<keyword evidence="11" id="KW-1185">Reference proteome</keyword>
<comment type="subcellular location">
    <subcellularLocation>
        <location evidence="1">Cell membrane</location>
        <topology evidence="1">Multi-pass membrane protein</topology>
    </subcellularLocation>
</comment>
<protein>
    <submittedName>
        <fullName evidence="10">Dolichyl-phosphate beta-glucosyltransferase</fullName>
    </submittedName>
</protein>
<feature type="region of interest" description="Disordered" evidence="8">
    <location>
        <begin position="1"/>
        <end position="23"/>
    </location>
</feature>
<dbReference type="CDD" id="cd06579">
    <property type="entry name" value="TM_PBP1_transp_AraH_like"/>
    <property type="match status" value="1"/>
</dbReference>
<name>A0A917GXJ7_9MICC</name>
<keyword evidence="5 9" id="KW-0812">Transmembrane</keyword>
<feature type="transmembrane region" description="Helical" evidence="9">
    <location>
        <begin position="35"/>
        <end position="55"/>
    </location>
</feature>
<keyword evidence="6 9" id="KW-1133">Transmembrane helix</keyword>
<feature type="transmembrane region" description="Helical" evidence="9">
    <location>
        <begin position="268"/>
        <end position="284"/>
    </location>
</feature>
<dbReference type="InterPro" id="IPR001851">
    <property type="entry name" value="ABC_transp_permease"/>
</dbReference>
<dbReference type="Proteomes" id="UP000638848">
    <property type="component" value="Unassembled WGS sequence"/>
</dbReference>
<gene>
    <name evidence="10" type="primary">rbsC</name>
    <name evidence="10" type="ORF">GCM10011374_23570</name>
</gene>
<evidence type="ECO:0000256" key="9">
    <source>
        <dbReference type="SAM" id="Phobius"/>
    </source>
</evidence>
<dbReference type="PANTHER" id="PTHR32196">
    <property type="entry name" value="ABC TRANSPORTER PERMEASE PROTEIN YPHD-RELATED-RELATED"/>
    <property type="match status" value="1"/>
</dbReference>
<keyword evidence="4" id="KW-0997">Cell inner membrane</keyword>
<keyword evidence="2" id="KW-0813">Transport</keyword>
<evidence type="ECO:0000256" key="5">
    <source>
        <dbReference type="ARBA" id="ARBA00022692"/>
    </source>
</evidence>
<evidence type="ECO:0000256" key="6">
    <source>
        <dbReference type="ARBA" id="ARBA00022989"/>
    </source>
</evidence>
<dbReference type="EMBL" id="BMEQ01000012">
    <property type="protein sequence ID" value="GGG59999.1"/>
    <property type="molecule type" value="Genomic_DNA"/>
</dbReference>
<evidence type="ECO:0000256" key="1">
    <source>
        <dbReference type="ARBA" id="ARBA00004651"/>
    </source>
</evidence>
<proteinExistence type="predicted"/>
<reference evidence="10" key="1">
    <citation type="journal article" date="2014" name="Int. J. Syst. Evol. Microbiol.">
        <title>Complete genome sequence of Corynebacterium casei LMG S-19264T (=DSM 44701T), isolated from a smear-ripened cheese.</title>
        <authorList>
            <consortium name="US DOE Joint Genome Institute (JGI-PGF)"/>
            <person name="Walter F."/>
            <person name="Albersmeier A."/>
            <person name="Kalinowski J."/>
            <person name="Ruckert C."/>
        </authorList>
    </citation>
    <scope>NUCLEOTIDE SEQUENCE</scope>
    <source>
        <strain evidence="10">CGMCC 1.12187</strain>
    </source>
</reference>
<reference evidence="10" key="2">
    <citation type="submission" date="2020-09" db="EMBL/GenBank/DDBJ databases">
        <authorList>
            <person name="Sun Q."/>
            <person name="Zhou Y."/>
        </authorList>
    </citation>
    <scope>NUCLEOTIDE SEQUENCE</scope>
    <source>
        <strain evidence="10">CGMCC 1.12187</strain>
    </source>
</reference>
<accession>A0A917GXJ7</accession>
<feature type="transmembrane region" description="Helical" evidence="9">
    <location>
        <begin position="75"/>
        <end position="98"/>
    </location>
</feature>
<evidence type="ECO:0000256" key="8">
    <source>
        <dbReference type="SAM" id="MobiDB-lite"/>
    </source>
</evidence>
<evidence type="ECO:0000256" key="2">
    <source>
        <dbReference type="ARBA" id="ARBA00022448"/>
    </source>
</evidence>
<sequence length="341" mass="34863">MSTAQKTPLDENVPRATASARTSHVSRHSASALQLLKSGGTVLGFLLLLAAFGVLRPETFLSLGNMRNVLEQVAILAIIAAVQTVVMVVGGFDLSVGATASLSGAVVAQLMVNGANTLTAVAAALAVGVLVGAVNGYLVAYLKLSPFVATLATMTSVSGMAFIVTDGTTLYGLPEGFLGLGQGRWLGLPVPVFVAVGVALIVWFVLHSTTLGRRWHAVGGNDEVAKLSGVNVDRMRFTAFVVAGLGSSLAGLVLTSRLASATATSGDPYMLLAIAAVFLGMTVSREGVANIVGTLVGVGILGVLSNGLNILGVSTYVQQFLTGLIIVAAVAFSRLSHKRTS</sequence>
<evidence type="ECO:0000256" key="7">
    <source>
        <dbReference type="ARBA" id="ARBA00023136"/>
    </source>
</evidence>
<organism evidence="10 11">
    <name type="scientific">Kocuria dechangensis</name>
    <dbReference type="NCBI Taxonomy" id="1176249"/>
    <lineage>
        <taxon>Bacteria</taxon>
        <taxon>Bacillati</taxon>
        <taxon>Actinomycetota</taxon>
        <taxon>Actinomycetes</taxon>
        <taxon>Micrococcales</taxon>
        <taxon>Micrococcaceae</taxon>
        <taxon>Kocuria</taxon>
    </lineage>
</organism>
<dbReference type="AlphaFoldDB" id="A0A917GXJ7"/>
<feature type="transmembrane region" description="Helical" evidence="9">
    <location>
        <begin position="237"/>
        <end position="256"/>
    </location>
</feature>
<feature type="transmembrane region" description="Helical" evidence="9">
    <location>
        <begin position="147"/>
        <end position="165"/>
    </location>
</feature>
<evidence type="ECO:0000313" key="11">
    <source>
        <dbReference type="Proteomes" id="UP000638848"/>
    </source>
</evidence>
<evidence type="ECO:0000313" key="10">
    <source>
        <dbReference type="EMBL" id="GGG59999.1"/>
    </source>
</evidence>
<keyword evidence="3" id="KW-1003">Cell membrane</keyword>
<evidence type="ECO:0000256" key="4">
    <source>
        <dbReference type="ARBA" id="ARBA00022519"/>
    </source>
</evidence>